<feature type="domain" description="PPIase FKBP-type" evidence="7">
    <location>
        <begin position="118"/>
        <end position="204"/>
    </location>
</feature>
<protein>
    <recommendedName>
        <fullName evidence="6">Peptidyl-prolyl cis-trans isomerase</fullName>
        <ecNumber evidence="6">5.2.1.8</ecNumber>
    </recommendedName>
</protein>
<keyword evidence="3 5" id="KW-0697">Rotamase</keyword>
<evidence type="ECO:0000256" key="4">
    <source>
        <dbReference type="ARBA" id="ARBA00023235"/>
    </source>
</evidence>
<dbReference type="NCBIfam" id="NF008602">
    <property type="entry name" value="PRK11570.1"/>
    <property type="match status" value="1"/>
</dbReference>
<dbReference type="SUPFAM" id="SSF54534">
    <property type="entry name" value="FKBP-like"/>
    <property type="match status" value="1"/>
</dbReference>
<evidence type="ECO:0000256" key="2">
    <source>
        <dbReference type="ARBA" id="ARBA00006577"/>
    </source>
</evidence>
<proteinExistence type="inferred from homology"/>
<dbReference type="InterPro" id="IPR000774">
    <property type="entry name" value="PPIase_FKBP_N"/>
</dbReference>
<keyword evidence="4 5" id="KW-0413">Isomerase</keyword>
<evidence type="ECO:0000313" key="9">
    <source>
        <dbReference type="Proteomes" id="UP000247838"/>
    </source>
</evidence>
<dbReference type="InterPro" id="IPR036944">
    <property type="entry name" value="PPIase_FKBP_N_sf"/>
</dbReference>
<dbReference type="GO" id="GO:0003755">
    <property type="term" value="F:peptidyl-prolyl cis-trans isomerase activity"/>
    <property type="evidence" value="ECO:0007669"/>
    <property type="project" value="UniProtKB-UniRule"/>
</dbReference>
<evidence type="ECO:0000259" key="7">
    <source>
        <dbReference type="PROSITE" id="PS50059"/>
    </source>
</evidence>
<evidence type="ECO:0000256" key="6">
    <source>
        <dbReference type="RuleBase" id="RU003915"/>
    </source>
</evidence>
<dbReference type="Gene3D" id="1.10.287.460">
    <property type="entry name" value="Peptidyl-prolyl cis-trans isomerase, FKBP-type, N-terminal domain"/>
    <property type="match status" value="1"/>
</dbReference>
<dbReference type="Proteomes" id="UP000247838">
    <property type="component" value="Unassembled WGS sequence"/>
</dbReference>
<organism evidence="8 9">
    <name type="scientific">Frischella perrara</name>
    <dbReference type="NCBI Taxonomy" id="1267021"/>
    <lineage>
        <taxon>Bacteria</taxon>
        <taxon>Pseudomonadati</taxon>
        <taxon>Pseudomonadota</taxon>
        <taxon>Gammaproteobacteria</taxon>
        <taxon>Orbales</taxon>
        <taxon>Orbaceae</taxon>
        <taxon>Frischella</taxon>
    </lineage>
</organism>
<comment type="caution">
    <text evidence="8">The sequence shown here is derived from an EMBL/GenBank/DDBJ whole genome shotgun (WGS) entry which is preliminary data.</text>
</comment>
<evidence type="ECO:0000313" key="8">
    <source>
        <dbReference type="EMBL" id="PXY96538.1"/>
    </source>
</evidence>
<comment type="catalytic activity">
    <reaction evidence="1 5 6">
        <text>[protein]-peptidylproline (omega=180) = [protein]-peptidylproline (omega=0)</text>
        <dbReference type="Rhea" id="RHEA:16237"/>
        <dbReference type="Rhea" id="RHEA-COMP:10747"/>
        <dbReference type="Rhea" id="RHEA-COMP:10748"/>
        <dbReference type="ChEBI" id="CHEBI:83833"/>
        <dbReference type="ChEBI" id="CHEBI:83834"/>
        <dbReference type="EC" id="5.2.1.8"/>
    </reaction>
</comment>
<evidence type="ECO:0000256" key="1">
    <source>
        <dbReference type="ARBA" id="ARBA00000971"/>
    </source>
</evidence>
<dbReference type="RefSeq" id="WP_110442928.1">
    <property type="nucleotide sequence ID" value="NZ_QGLM01000005.1"/>
</dbReference>
<dbReference type="PANTHER" id="PTHR43811:SF23">
    <property type="entry name" value="FKBP-TYPE 22 KDA PEPTIDYL-PROLYL CIS-TRANS ISOMERASE"/>
    <property type="match status" value="1"/>
</dbReference>
<sequence length="204" mass="22303">MMQLDSIEAKASYAIGLQIGQQLKDSGLKDLDINSIKQGLEDVLTEKQPILPLNELHDALRQIHERAMAEKKKEAEKAVQAGVDFLKENLTKEGVKSTESGLQYSILKEGDGKIPAATDTVRVHYTGKLIDGTVFDSSVERGQPAEFPVNGVIRGWVEALQLMPVGSKWRLYIPQELAYGSQGAGASIPPFSSLIFDVELLAIN</sequence>
<dbReference type="InterPro" id="IPR001179">
    <property type="entry name" value="PPIase_FKBP_dom"/>
</dbReference>
<dbReference type="EC" id="5.2.1.8" evidence="6"/>
<dbReference type="GO" id="GO:0006457">
    <property type="term" value="P:protein folding"/>
    <property type="evidence" value="ECO:0007669"/>
    <property type="project" value="InterPro"/>
</dbReference>
<dbReference type="Pfam" id="PF00254">
    <property type="entry name" value="FKBP_C"/>
    <property type="match status" value="1"/>
</dbReference>
<dbReference type="PROSITE" id="PS50059">
    <property type="entry name" value="FKBP_PPIASE"/>
    <property type="match status" value="1"/>
</dbReference>
<dbReference type="PANTHER" id="PTHR43811">
    <property type="entry name" value="FKBP-TYPE PEPTIDYL-PROLYL CIS-TRANS ISOMERASE FKPA"/>
    <property type="match status" value="1"/>
</dbReference>
<evidence type="ECO:0000256" key="5">
    <source>
        <dbReference type="PROSITE-ProRule" id="PRU00277"/>
    </source>
</evidence>
<dbReference type="InterPro" id="IPR046357">
    <property type="entry name" value="PPIase_dom_sf"/>
</dbReference>
<accession>A0A318N493</accession>
<dbReference type="Gene3D" id="3.10.50.40">
    <property type="match status" value="1"/>
</dbReference>
<dbReference type="FunFam" id="3.10.50.40:FF:000004">
    <property type="entry name" value="Peptidyl-prolyl cis-trans isomerase"/>
    <property type="match status" value="1"/>
</dbReference>
<gene>
    <name evidence="8" type="ORF">DKK76_01730</name>
</gene>
<dbReference type="AlphaFoldDB" id="A0A318N493"/>
<dbReference type="EMBL" id="QGLM01000005">
    <property type="protein sequence ID" value="PXY96538.1"/>
    <property type="molecule type" value="Genomic_DNA"/>
</dbReference>
<name>A0A318N493_FRIPE</name>
<dbReference type="Pfam" id="PF01346">
    <property type="entry name" value="FKBP_N"/>
    <property type="match status" value="1"/>
</dbReference>
<evidence type="ECO:0000256" key="3">
    <source>
        <dbReference type="ARBA" id="ARBA00023110"/>
    </source>
</evidence>
<comment type="similarity">
    <text evidence="2 6">Belongs to the FKBP-type PPIase family.</text>
</comment>
<reference evidence="8 9" key="1">
    <citation type="submission" date="2018-05" db="EMBL/GenBank/DDBJ databases">
        <title>Reference genomes for bee gut microbiota database.</title>
        <authorList>
            <person name="Ellegaard K.M."/>
        </authorList>
    </citation>
    <scope>NUCLEOTIDE SEQUENCE [LARGE SCALE GENOMIC DNA]</scope>
    <source>
        <strain evidence="8 9">ESL0167</strain>
    </source>
</reference>